<reference evidence="2" key="1">
    <citation type="submission" date="2020-04" db="EMBL/GenBank/DDBJ databases">
        <authorList>
            <person name="Chiriac C."/>
            <person name="Salcher M."/>
            <person name="Ghai R."/>
            <person name="Kavagutti S V."/>
        </authorList>
    </citation>
    <scope>NUCLEOTIDE SEQUENCE</scope>
</reference>
<accession>A0A6J5LJ19</accession>
<organism evidence="2">
    <name type="scientific">uncultured Caudovirales phage</name>
    <dbReference type="NCBI Taxonomy" id="2100421"/>
    <lineage>
        <taxon>Viruses</taxon>
        <taxon>Duplodnaviria</taxon>
        <taxon>Heunggongvirae</taxon>
        <taxon>Uroviricota</taxon>
        <taxon>Caudoviricetes</taxon>
        <taxon>Peduoviridae</taxon>
        <taxon>Maltschvirus</taxon>
        <taxon>Maltschvirus maltsch</taxon>
    </lineage>
</organism>
<evidence type="ECO:0000259" key="1">
    <source>
        <dbReference type="Pfam" id="PF07486"/>
    </source>
</evidence>
<dbReference type="InterPro" id="IPR011105">
    <property type="entry name" value="Cell_wall_hydrolase_SleB"/>
</dbReference>
<dbReference type="Gene3D" id="1.10.10.2520">
    <property type="entry name" value="Cell wall hydrolase SleB, domain 1"/>
    <property type="match status" value="1"/>
</dbReference>
<dbReference type="Pfam" id="PF07486">
    <property type="entry name" value="Hydrolase_2"/>
    <property type="match status" value="1"/>
</dbReference>
<gene>
    <name evidence="2" type="ORF">UFOVP250_34</name>
</gene>
<dbReference type="InterPro" id="IPR042047">
    <property type="entry name" value="SleB_dom1"/>
</dbReference>
<dbReference type="EMBL" id="LR796270">
    <property type="protein sequence ID" value="CAB4133077.1"/>
    <property type="molecule type" value="Genomic_DNA"/>
</dbReference>
<name>A0A6J5LJ19_9CAUD</name>
<sequence>MKNHQFILIVIVFLTALTVFSSINKYKQPAVQTQAYTEEMDCLARNVYYEAGNEPFEGKLAVAQVTVNRANNPNFPHKLCDVVYQRTYHKKRVVCQFSWTCDNVSPQKNWIRWQEARYIATKVLTIGLTSDIIRNTNALYYHADYVEPGWNKHHVVTRIGHHIFYKDI</sequence>
<dbReference type="GO" id="GO:0016787">
    <property type="term" value="F:hydrolase activity"/>
    <property type="evidence" value="ECO:0007669"/>
    <property type="project" value="InterPro"/>
</dbReference>
<proteinExistence type="predicted"/>
<feature type="domain" description="Cell wall hydrolase SleB" evidence="1">
    <location>
        <begin position="53"/>
        <end position="165"/>
    </location>
</feature>
<protein>
    <submittedName>
        <fullName evidence="2">SleB Cell wall hydrolyses involved in spore germination</fullName>
    </submittedName>
</protein>
<evidence type="ECO:0000313" key="2">
    <source>
        <dbReference type="EMBL" id="CAB4133077.1"/>
    </source>
</evidence>